<sequence>MMGRKEGAACATQALRERGMRGRNVVSIFPPRLKSCVARSRVVSCRGASKLSMASAVGINYMVSHFTTLCTIERTGYRRCGRVEVATWSNEDDAGMPKVGGGRPLHACPCETQKPFPAGTLLRTPYKLRQGTLITMISQIFLTSRKDEILTPLLSSFLIFECLTSPRSASML</sequence>
<dbReference type="AlphaFoldDB" id="A0A6A6H361"/>
<name>A0A6A6H361_VIRVR</name>
<proteinExistence type="predicted"/>
<accession>A0A6A6H361</accession>
<gene>
    <name evidence="1" type="ORF">EV356DRAFT_261818</name>
</gene>
<reference evidence="1" key="1">
    <citation type="journal article" date="2020" name="Stud. Mycol.">
        <title>101 Dothideomycetes genomes: a test case for predicting lifestyles and emergence of pathogens.</title>
        <authorList>
            <person name="Haridas S."/>
            <person name="Albert R."/>
            <person name="Binder M."/>
            <person name="Bloem J."/>
            <person name="Labutti K."/>
            <person name="Salamov A."/>
            <person name="Andreopoulos B."/>
            <person name="Baker S."/>
            <person name="Barry K."/>
            <person name="Bills G."/>
            <person name="Bluhm B."/>
            <person name="Cannon C."/>
            <person name="Castanera R."/>
            <person name="Culley D."/>
            <person name="Daum C."/>
            <person name="Ezra D."/>
            <person name="Gonzalez J."/>
            <person name="Henrissat B."/>
            <person name="Kuo A."/>
            <person name="Liang C."/>
            <person name="Lipzen A."/>
            <person name="Lutzoni F."/>
            <person name="Magnuson J."/>
            <person name="Mondo S."/>
            <person name="Nolan M."/>
            <person name="Ohm R."/>
            <person name="Pangilinan J."/>
            <person name="Park H.-J."/>
            <person name="Ramirez L."/>
            <person name="Alfaro M."/>
            <person name="Sun H."/>
            <person name="Tritt A."/>
            <person name="Yoshinaga Y."/>
            <person name="Zwiers L.-H."/>
            <person name="Turgeon B."/>
            <person name="Goodwin S."/>
            <person name="Spatafora J."/>
            <person name="Crous P."/>
            <person name="Grigoriev I."/>
        </authorList>
    </citation>
    <scope>NUCLEOTIDE SEQUENCE</scope>
    <source>
        <strain evidence="1">Tuck. ex Michener</strain>
    </source>
</reference>
<organism evidence="1 2">
    <name type="scientific">Viridothelium virens</name>
    <name type="common">Speckled blister lichen</name>
    <name type="synonym">Trypethelium virens</name>
    <dbReference type="NCBI Taxonomy" id="1048519"/>
    <lineage>
        <taxon>Eukaryota</taxon>
        <taxon>Fungi</taxon>
        <taxon>Dikarya</taxon>
        <taxon>Ascomycota</taxon>
        <taxon>Pezizomycotina</taxon>
        <taxon>Dothideomycetes</taxon>
        <taxon>Dothideomycetes incertae sedis</taxon>
        <taxon>Trypetheliales</taxon>
        <taxon>Trypetheliaceae</taxon>
        <taxon>Viridothelium</taxon>
    </lineage>
</organism>
<keyword evidence="2" id="KW-1185">Reference proteome</keyword>
<protein>
    <submittedName>
        <fullName evidence="1">Uncharacterized protein</fullName>
    </submittedName>
</protein>
<dbReference type="EMBL" id="ML991819">
    <property type="protein sequence ID" value="KAF2232130.1"/>
    <property type="molecule type" value="Genomic_DNA"/>
</dbReference>
<dbReference type="Proteomes" id="UP000800092">
    <property type="component" value="Unassembled WGS sequence"/>
</dbReference>
<evidence type="ECO:0000313" key="2">
    <source>
        <dbReference type="Proteomes" id="UP000800092"/>
    </source>
</evidence>
<evidence type="ECO:0000313" key="1">
    <source>
        <dbReference type="EMBL" id="KAF2232130.1"/>
    </source>
</evidence>